<gene>
    <name evidence="1" type="ORF">SAMN06297358_2407</name>
</gene>
<keyword evidence="2" id="KW-1185">Reference proteome</keyword>
<dbReference type="Proteomes" id="UP000219281">
    <property type="component" value="Unassembled WGS sequence"/>
</dbReference>
<evidence type="ECO:0000313" key="2">
    <source>
        <dbReference type="Proteomes" id="UP000219281"/>
    </source>
</evidence>
<organism evidence="1 2">
    <name type="scientific">Pedobacter xixiisoli</name>
    <dbReference type="NCBI Taxonomy" id="1476464"/>
    <lineage>
        <taxon>Bacteria</taxon>
        <taxon>Pseudomonadati</taxon>
        <taxon>Bacteroidota</taxon>
        <taxon>Sphingobacteriia</taxon>
        <taxon>Sphingobacteriales</taxon>
        <taxon>Sphingobacteriaceae</taxon>
        <taxon>Pedobacter</taxon>
    </lineage>
</organism>
<proteinExistence type="predicted"/>
<sequence>MQITTSSGTSSIPVIIGEACFSTKNTNGALASTAFLTSYNLAVEAIMYEVKWNIIPVANSVTLRQALITQINTVLQISGGYGSSFSTSGCLGNVPSTVATYCN</sequence>
<reference evidence="2" key="1">
    <citation type="submission" date="2017-09" db="EMBL/GenBank/DDBJ databases">
        <authorList>
            <person name="Varghese N."/>
            <person name="Submissions S."/>
        </authorList>
    </citation>
    <scope>NUCLEOTIDE SEQUENCE [LARGE SCALE GENOMIC DNA]</scope>
    <source>
        <strain evidence="2">CGMCC 1.12803</strain>
    </source>
</reference>
<evidence type="ECO:0000313" key="1">
    <source>
        <dbReference type="EMBL" id="SOD15413.1"/>
    </source>
</evidence>
<name>A0A286A0I2_9SPHI</name>
<dbReference type="EMBL" id="OCMT01000002">
    <property type="protein sequence ID" value="SOD15413.1"/>
    <property type="molecule type" value="Genomic_DNA"/>
</dbReference>
<protein>
    <submittedName>
        <fullName evidence="1">Uncharacterized protein</fullName>
    </submittedName>
</protein>
<accession>A0A286A0I2</accession>
<dbReference type="AlphaFoldDB" id="A0A286A0I2"/>